<evidence type="ECO:0000313" key="2">
    <source>
        <dbReference type="EMBL" id="PYY27074.1"/>
    </source>
</evidence>
<dbReference type="PANTHER" id="PTHR43581">
    <property type="entry name" value="ATP/GTP PHOSPHATASE"/>
    <property type="match status" value="1"/>
</dbReference>
<dbReference type="GO" id="GO:0016887">
    <property type="term" value="F:ATP hydrolysis activity"/>
    <property type="evidence" value="ECO:0007669"/>
    <property type="project" value="InterPro"/>
</dbReference>
<organism evidence="2 3">
    <name type="scientific">Paenibacillus illinoisensis</name>
    <dbReference type="NCBI Taxonomy" id="59845"/>
    <lineage>
        <taxon>Bacteria</taxon>
        <taxon>Bacillati</taxon>
        <taxon>Bacillota</taxon>
        <taxon>Bacilli</taxon>
        <taxon>Bacillales</taxon>
        <taxon>Paenibacillaceae</taxon>
        <taxon>Paenibacillus</taxon>
    </lineage>
</organism>
<evidence type="ECO:0000313" key="3">
    <source>
        <dbReference type="Proteomes" id="UP000247459"/>
    </source>
</evidence>
<dbReference type="SUPFAM" id="SSF52540">
    <property type="entry name" value="P-loop containing nucleoside triphosphate hydrolases"/>
    <property type="match status" value="1"/>
</dbReference>
<dbReference type="AlphaFoldDB" id="A0A2W0C5D6"/>
<feature type="domain" description="AAA+ ATPase" evidence="1">
    <location>
        <begin position="41"/>
        <end position="295"/>
    </location>
</feature>
<dbReference type="PANTHER" id="PTHR43581:SF2">
    <property type="entry name" value="EXCINUCLEASE ATPASE SUBUNIT"/>
    <property type="match status" value="1"/>
</dbReference>
<dbReference type="Gene3D" id="3.40.50.300">
    <property type="entry name" value="P-loop containing nucleotide triphosphate hydrolases"/>
    <property type="match status" value="2"/>
</dbReference>
<dbReference type="InterPro" id="IPR038729">
    <property type="entry name" value="Rad50/SbcC_AAA"/>
</dbReference>
<dbReference type="InterPro" id="IPR051396">
    <property type="entry name" value="Bact_Antivir_Def_Nuclease"/>
</dbReference>
<dbReference type="Pfam" id="PF13476">
    <property type="entry name" value="AAA_23"/>
    <property type="match status" value="1"/>
</dbReference>
<dbReference type="RefSeq" id="WP_110821825.1">
    <property type="nucleotide sequence ID" value="NZ_PRLG01000025.1"/>
</dbReference>
<comment type="caution">
    <text evidence="2">The sequence shown here is derived from an EMBL/GenBank/DDBJ whole genome shotgun (WGS) entry which is preliminary data.</text>
</comment>
<reference evidence="2 3" key="1">
    <citation type="submission" date="2018-01" db="EMBL/GenBank/DDBJ databases">
        <title>Genome sequence of the PGP bacterium Paenibacillus illinoisensis E3.</title>
        <authorList>
            <person name="Rolli E."/>
            <person name="Marasco R."/>
            <person name="Bessem C."/>
            <person name="Michoud G."/>
            <person name="Gaiarsa S."/>
            <person name="Borin S."/>
            <person name="Daffonchio D."/>
        </authorList>
    </citation>
    <scope>NUCLEOTIDE SEQUENCE [LARGE SCALE GENOMIC DNA]</scope>
    <source>
        <strain evidence="2 3">E3</strain>
    </source>
</reference>
<gene>
    <name evidence="2" type="ORF">PIL02S_04941</name>
</gene>
<dbReference type="Pfam" id="PF13304">
    <property type="entry name" value="AAA_21"/>
    <property type="match status" value="1"/>
</dbReference>
<dbReference type="OrthoDB" id="9801813at2"/>
<proteinExistence type="predicted"/>
<dbReference type="GO" id="GO:0006302">
    <property type="term" value="P:double-strand break repair"/>
    <property type="evidence" value="ECO:0007669"/>
    <property type="project" value="InterPro"/>
</dbReference>
<dbReference type="EC" id="3.6.3.34" evidence="2"/>
<dbReference type="InterPro" id="IPR003959">
    <property type="entry name" value="ATPase_AAA_core"/>
</dbReference>
<accession>A0A2W0C5D6</accession>
<dbReference type="InterPro" id="IPR027417">
    <property type="entry name" value="P-loop_NTPase"/>
</dbReference>
<name>A0A2W0C5D6_9BACL</name>
<dbReference type="GO" id="GO:0005524">
    <property type="term" value="F:ATP binding"/>
    <property type="evidence" value="ECO:0007669"/>
    <property type="project" value="InterPro"/>
</dbReference>
<dbReference type="SMART" id="SM00382">
    <property type="entry name" value="AAA"/>
    <property type="match status" value="1"/>
</dbReference>
<sequence>MRSARTNDHWRRVYAREYIVNISNLKFNNIAGVGEGTIDFNGGITALCGANGVGKSTLLNAVLSVLKPKEFQNSVSYTRLLGSVLDAQITTSKGAINQSLCFRDGIIDASVIEEDIGVEVIMIDPSSNCYEQVKFYRSMSNMEELLDGYEPIISTEAEMKQISYIVGKEYTSCRTYEIEDIGEYGVIPYFQVSTLNGIYGTETMGLGELSAHQIIWQLKRCSKNSIILIEEPESFLAPKSQEALLNVIAKYVEEKGGWVILSTHSPNILERIPIDHIRLLTRVGDRVQVMTPNSRDAHLTSFGVAPQKSSVLLVEDKFAREFIKILLSYYDPFLIQKIDILEAGDESKLKSIIRVFPKSSWLKIIGVFDGDMRSFKEVCKWPYTFLPANVAPEQILKEEALQNINLLSSLLGKSEDLVSIILSSLEGLDHHDWFIELQHKLSVSYEQLIFTLFKVWINKSKNNEIALDVYIKINGLINED</sequence>
<keyword evidence="2" id="KW-0378">Hydrolase</keyword>
<dbReference type="EMBL" id="PRLG01000025">
    <property type="protein sequence ID" value="PYY27074.1"/>
    <property type="molecule type" value="Genomic_DNA"/>
</dbReference>
<protein>
    <submittedName>
        <fullName evidence="2">AAA ATPase</fullName>
        <ecNumber evidence="2">3.6.3.34</ecNumber>
    </submittedName>
</protein>
<dbReference type="InterPro" id="IPR003593">
    <property type="entry name" value="AAA+_ATPase"/>
</dbReference>
<evidence type="ECO:0000259" key="1">
    <source>
        <dbReference type="SMART" id="SM00382"/>
    </source>
</evidence>
<dbReference type="Proteomes" id="UP000247459">
    <property type="component" value="Unassembled WGS sequence"/>
</dbReference>